<dbReference type="AlphaFoldDB" id="A0A5N5TJE9"/>
<sequence>MRQEGVSILILKFHLLNHKEFFKNDQPQVEIAVINEMQMLNMDQKFYQGLHSSEVKSDLVNKFCQG</sequence>
<name>A0A5N5TJE9_9CRUS</name>
<organism evidence="1 2">
    <name type="scientific">Armadillidium nasatum</name>
    <dbReference type="NCBI Taxonomy" id="96803"/>
    <lineage>
        <taxon>Eukaryota</taxon>
        <taxon>Metazoa</taxon>
        <taxon>Ecdysozoa</taxon>
        <taxon>Arthropoda</taxon>
        <taxon>Crustacea</taxon>
        <taxon>Multicrustacea</taxon>
        <taxon>Malacostraca</taxon>
        <taxon>Eumalacostraca</taxon>
        <taxon>Peracarida</taxon>
        <taxon>Isopoda</taxon>
        <taxon>Oniscidea</taxon>
        <taxon>Crinocheta</taxon>
        <taxon>Armadillidiidae</taxon>
        <taxon>Armadillidium</taxon>
    </lineage>
</organism>
<reference evidence="1 2" key="1">
    <citation type="journal article" date="2019" name="PLoS Biol.">
        <title>Sex chromosomes control vertical transmission of feminizing Wolbachia symbionts in an isopod.</title>
        <authorList>
            <person name="Becking T."/>
            <person name="Chebbi M.A."/>
            <person name="Giraud I."/>
            <person name="Moumen B."/>
            <person name="Laverre T."/>
            <person name="Caubet Y."/>
            <person name="Peccoud J."/>
            <person name="Gilbert C."/>
            <person name="Cordaux R."/>
        </authorList>
    </citation>
    <scope>NUCLEOTIDE SEQUENCE [LARGE SCALE GENOMIC DNA]</scope>
    <source>
        <strain evidence="1">ANa2</strain>
        <tissue evidence="1">Whole body excluding digestive tract and cuticle</tissue>
    </source>
</reference>
<comment type="caution">
    <text evidence="1">The sequence shown here is derived from an EMBL/GenBank/DDBJ whole genome shotgun (WGS) entry which is preliminary data.</text>
</comment>
<evidence type="ECO:0000313" key="2">
    <source>
        <dbReference type="Proteomes" id="UP000326759"/>
    </source>
</evidence>
<protein>
    <submittedName>
        <fullName evidence="1">Uncharacterized protein</fullName>
    </submittedName>
</protein>
<proteinExistence type="predicted"/>
<dbReference type="EMBL" id="SEYY01000922">
    <property type="protein sequence ID" value="KAB7506255.1"/>
    <property type="molecule type" value="Genomic_DNA"/>
</dbReference>
<dbReference type="Proteomes" id="UP000326759">
    <property type="component" value="Unassembled WGS sequence"/>
</dbReference>
<accession>A0A5N5TJE9</accession>
<evidence type="ECO:0000313" key="1">
    <source>
        <dbReference type="EMBL" id="KAB7506255.1"/>
    </source>
</evidence>
<keyword evidence="2" id="KW-1185">Reference proteome</keyword>
<gene>
    <name evidence="1" type="ORF">Anas_02033</name>
</gene>